<dbReference type="EC" id="2.7.7.60" evidence="14"/>
<feature type="site" description="Transition state stabilizer" evidence="14">
    <location>
        <position position="27"/>
    </location>
</feature>
<feature type="site" description="Positions MEP for the nucleophilic attack" evidence="14">
    <location>
        <position position="166"/>
    </location>
</feature>
<comment type="cofactor">
    <cofactor evidence="3 14">
        <name>a divalent metal cation</name>
        <dbReference type="ChEBI" id="CHEBI:60240"/>
    </cofactor>
</comment>
<evidence type="ECO:0000256" key="5">
    <source>
        <dbReference type="ARBA" id="ARBA00004787"/>
    </source>
</evidence>
<evidence type="ECO:0000256" key="13">
    <source>
        <dbReference type="ARBA" id="ARBA00023268"/>
    </source>
</evidence>
<feature type="binding site" evidence="14">
    <location>
        <position position="378"/>
    </location>
    <ligand>
        <name>4-CDP-2-C-methyl-D-erythritol 2-phosphate</name>
        <dbReference type="ChEBI" id="CHEBI:57919"/>
    </ligand>
</feature>
<dbReference type="PANTHER" id="PTHR43181">
    <property type="entry name" value="2-C-METHYL-D-ERYTHRITOL 2,4-CYCLODIPHOSPHATE SYNTHASE, CHLOROPLASTIC"/>
    <property type="match status" value="1"/>
</dbReference>
<evidence type="ECO:0000256" key="8">
    <source>
        <dbReference type="ARBA" id="ARBA00022679"/>
    </source>
</evidence>
<dbReference type="Gene3D" id="3.90.550.10">
    <property type="entry name" value="Spore Coat Polysaccharide Biosynthesis Protein SpsA, Chain A"/>
    <property type="match status" value="1"/>
</dbReference>
<dbReference type="InterPro" id="IPR026596">
    <property type="entry name" value="IspD/F"/>
</dbReference>
<proteinExistence type="inferred from homology"/>
<comment type="pathway">
    <text evidence="5 14">Isoprenoid biosynthesis; isopentenyl diphosphate biosynthesis via DXP pathway; isopentenyl diphosphate from 1-deoxy-D-xylulose 5-phosphate: step 2/6.</text>
</comment>
<feature type="binding site" evidence="14">
    <location>
        <position position="247"/>
    </location>
    <ligand>
        <name>a divalent metal cation</name>
        <dbReference type="ChEBI" id="CHEBI:60240"/>
    </ligand>
</feature>
<evidence type="ECO:0000313" key="17">
    <source>
        <dbReference type="EMBL" id="EGE47735.1"/>
    </source>
</evidence>
<dbReference type="InterPro" id="IPR003526">
    <property type="entry name" value="MECDP_synthase"/>
</dbReference>
<protein>
    <recommendedName>
        <fullName evidence="14">Bifunctional enzyme IspD/IspF</fullName>
    </recommendedName>
    <domain>
        <recommendedName>
            <fullName evidence="14">2-C-methyl-D-erythritol 4-phosphate cytidylyltransferase</fullName>
            <ecNumber evidence="14">2.7.7.60</ecNumber>
        </recommendedName>
        <alternativeName>
            <fullName evidence="14">4-diphosphocytidyl-2C-methyl-D-erythritol synthase</fullName>
        </alternativeName>
        <alternativeName>
            <fullName evidence="14">MEP cytidylyltransferase</fullName>
            <shortName evidence="14">MCT</shortName>
        </alternativeName>
    </domain>
    <domain>
        <recommendedName>
            <fullName evidence="14">2-C-methyl-D-erythritol 2,4-cyclodiphosphate synthase</fullName>
            <shortName evidence="14">MECDP-synthase</shortName>
            <shortName evidence="14">MECPP-synthase</shortName>
            <shortName evidence="14">MECPS</shortName>
            <ecNumber evidence="14">4.6.1.12</ecNumber>
        </recommendedName>
    </domain>
</protein>
<dbReference type="PANTHER" id="PTHR43181:SF1">
    <property type="entry name" value="2-C-METHYL-D-ERYTHRITOL 2,4-CYCLODIPHOSPHATE SYNTHASE, CHLOROPLASTIC"/>
    <property type="match status" value="1"/>
</dbReference>
<feature type="binding site" evidence="14">
    <location>
        <begin position="273"/>
        <end position="274"/>
    </location>
    <ligand>
        <name>4-CDP-2-C-methyl-D-erythritol 2-phosphate</name>
        <dbReference type="ChEBI" id="CHEBI:57919"/>
    </ligand>
</feature>
<dbReference type="CDD" id="cd02516">
    <property type="entry name" value="CDP-ME_synthetase"/>
    <property type="match status" value="1"/>
</dbReference>
<dbReference type="AlphaFoldDB" id="F1YU68"/>
<dbReference type="HAMAP" id="MF_01520">
    <property type="entry name" value="IspDF"/>
    <property type="match status" value="1"/>
</dbReference>
<dbReference type="SUPFAM" id="SSF69765">
    <property type="entry name" value="IpsF-like"/>
    <property type="match status" value="1"/>
</dbReference>
<evidence type="ECO:0000256" key="6">
    <source>
        <dbReference type="ARBA" id="ARBA00008480"/>
    </source>
</evidence>
<evidence type="ECO:0000256" key="9">
    <source>
        <dbReference type="ARBA" id="ARBA00022695"/>
    </source>
</evidence>
<keyword evidence="15" id="KW-0732">Signal</keyword>
<keyword evidence="9 14" id="KW-0548">Nucleotidyltransferase</keyword>
<dbReference type="NCBIfam" id="NF006899">
    <property type="entry name" value="PRK09382.1"/>
    <property type="match status" value="1"/>
</dbReference>
<comment type="similarity">
    <text evidence="7">Belongs to the IspD/TarI cytidylyltransferase family. IspD subfamily.</text>
</comment>
<comment type="similarity">
    <text evidence="14">In the N-terminal section; belongs to the IspD/TarI cytidylyltransferase family. IspD subfamily.</text>
</comment>
<keyword evidence="11 14" id="KW-0414">Isoprene biosynthesis</keyword>
<evidence type="ECO:0000313" key="18">
    <source>
        <dbReference type="Proteomes" id="UP000018454"/>
    </source>
</evidence>
<dbReference type="EC" id="4.6.1.12" evidence="14"/>
<comment type="function">
    <text evidence="14">Bifunctional enzyme that catalyzes the formation of 4-diphosphocytidyl-2-C-methyl-D-erythritol from CTP and 2-C-methyl-D-erythritol 4-phosphate (MEP) (IspD), and catalyzes the conversion of 4-diphosphocytidyl-2-C-methyl-D-erythritol 2-phosphate (CDP-ME2P) to 2-C-methyl-D-erythritol 2,4-cyclodiphosphate (ME-CPP) with a corresponding release of cytidine 5-monophosphate (CMP) (IspF).</text>
</comment>
<dbReference type="Gene3D" id="3.30.1330.50">
    <property type="entry name" value="2-C-methyl-D-erythritol 2,4-cyclodiphosphate synthase"/>
    <property type="match status" value="1"/>
</dbReference>
<dbReference type="GO" id="GO:0016114">
    <property type="term" value="P:terpenoid biosynthetic process"/>
    <property type="evidence" value="ECO:0007669"/>
    <property type="project" value="InterPro"/>
</dbReference>
<feature type="binding site" evidence="14">
    <location>
        <position position="381"/>
    </location>
    <ligand>
        <name>4-CDP-2-C-methyl-D-erythritol 2-phosphate</name>
        <dbReference type="ChEBI" id="CHEBI:57919"/>
    </ligand>
</feature>
<feature type="binding site" evidence="14">
    <location>
        <begin position="371"/>
        <end position="374"/>
    </location>
    <ligand>
        <name>4-CDP-2-C-methyl-D-erythritol 2-phosphate</name>
        <dbReference type="ChEBI" id="CHEBI:57919"/>
    </ligand>
</feature>
<comment type="catalytic activity">
    <reaction evidence="2 14">
        <text>2-C-methyl-D-erythritol 4-phosphate + CTP + H(+) = 4-CDP-2-C-methyl-D-erythritol + diphosphate</text>
        <dbReference type="Rhea" id="RHEA:13429"/>
        <dbReference type="ChEBI" id="CHEBI:15378"/>
        <dbReference type="ChEBI" id="CHEBI:33019"/>
        <dbReference type="ChEBI" id="CHEBI:37563"/>
        <dbReference type="ChEBI" id="CHEBI:57823"/>
        <dbReference type="ChEBI" id="CHEBI:58262"/>
        <dbReference type="EC" id="2.7.7.60"/>
    </reaction>
</comment>
<feature type="region of interest" description="2-C-methyl-D-erythritol 2,4-cyclodiphosphate synthase" evidence="14">
    <location>
        <begin position="241"/>
        <end position="396"/>
    </location>
</feature>
<feature type="signal peptide" evidence="15">
    <location>
        <begin position="1"/>
        <end position="29"/>
    </location>
</feature>
<evidence type="ECO:0000259" key="16">
    <source>
        <dbReference type="Pfam" id="PF02542"/>
    </source>
</evidence>
<feature type="domain" description="2-C-methyl-D-erythritol 2,4-cyclodiphosphate synthase" evidence="16">
    <location>
        <begin position="241"/>
        <end position="393"/>
    </location>
</feature>
<comment type="catalytic activity">
    <reaction evidence="1 14">
        <text>4-CDP-2-C-methyl-D-erythritol 2-phosphate = 2-C-methyl-D-erythritol 2,4-cyclic diphosphate + CMP</text>
        <dbReference type="Rhea" id="RHEA:23864"/>
        <dbReference type="ChEBI" id="CHEBI:57919"/>
        <dbReference type="ChEBI" id="CHEBI:58483"/>
        <dbReference type="ChEBI" id="CHEBI:60377"/>
        <dbReference type="EC" id="4.6.1.12"/>
    </reaction>
</comment>
<dbReference type="HAMAP" id="MF_00108">
    <property type="entry name" value="IspD"/>
    <property type="match status" value="1"/>
</dbReference>
<reference evidence="17 18" key="1">
    <citation type="journal article" date="2011" name="Science">
        <title>Drosophila microbiome modulates host developmental and metabolic homeostasis via insulin signaling.</title>
        <authorList>
            <person name="Shin S.C."/>
            <person name="Kim S.H."/>
            <person name="You H."/>
            <person name="Kim B."/>
            <person name="Kim A.C."/>
            <person name="Lee K.A."/>
            <person name="Yoon J.H."/>
            <person name="Ryu J.H."/>
            <person name="Lee W.J."/>
        </authorList>
    </citation>
    <scope>NUCLEOTIDE SEQUENCE [LARGE SCALE GENOMIC DNA]</scope>
    <source>
        <strain evidence="17 18">DM001</strain>
    </source>
</reference>
<dbReference type="Pfam" id="PF02542">
    <property type="entry name" value="YgbB"/>
    <property type="match status" value="1"/>
</dbReference>
<comment type="similarity">
    <text evidence="14">In the C-terminal section; belongs to the IspF family.</text>
</comment>
<name>F1YU68_9PROT</name>
<feature type="site" description="Transition state stabilizer" evidence="14">
    <location>
        <position position="372"/>
    </location>
</feature>
<sequence length="396" mass="42041">MTDKAGRPIASYMRVAAILLAAGTGSRYAATTGSSIPKQYVLLAGQPVIRHAAQALLPHVTSIQPVGDPASLNEALEGLKILPPVAGGETRQASVRAGLEALDKLPEAEKPDIVLVHDGARPYVTAQVIGNVVSALEQHPGAIPAVPVADTLKREKDGVIDGTVPRDHLYRAQTPQGFRFGLFLDLHRGAASVSATDDAKLLEDAGFSVALVAGDEDNIKLTYEGDLVRLERLIGPTLLPRVGLGYDVHAFEEGRPLILCGITVPHTKGLAGHSDADVGIHALCDAIYGALAEGDIGRHFPPSQNEWKNADSARFLVHAGQRIRERGGMLVNADLTLICERPKIGPHSEAMRKRLADLLEVDVDRISVKATTSERLGFTGREEGIACTATVSVLVP</sequence>
<evidence type="ECO:0000256" key="3">
    <source>
        <dbReference type="ARBA" id="ARBA00001968"/>
    </source>
</evidence>
<dbReference type="HAMAP" id="MF_00107">
    <property type="entry name" value="IspF"/>
    <property type="match status" value="1"/>
</dbReference>
<dbReference type="NCBIfam" id="TIGR00151">
    <property type="entry name" value="ispF"/>
    <property type="match status" value="1"/>
</dbReference>
<dbReference type="NCBIfam" id="TIGR00453">
    <property type="entry name" value="ispD"/>
    <property type="match status" value="1"/>
</dbReference>
<feature type="site" description="Transition state stabilizer" evidence="14">
    <location>
        <position position="38"/>
    </location>
</feature>
<dbReference type="Proteomes" id="UP000018454">
    <property type="component" value="Unassembled WGS sequence"/>
</dbReference>
<evidence type="ECO:0000256" key="2">
    <source>
        <dbReference type="ARBA" id="ARBA00001282"/>
    </source>
</evidence>
<evidence type="ECO:0000256" key="12">
    <source>
        <dbReference type="ARBA" id="ARBA00023239"/>
    </source>
</evidence>
<feature type="chain" id="PRO_5003272176" description="Bifunctional enzyme IspD/IspF" evidence="15">
    <location>
        <begin position="30"/>
        <end position="396"/>
    </location>
</feature>
<evidence type="ECO:0000256" key="4">
    <source>
        <dbReference type="ARBA" id="ARBA00004709"/>
    </source>
</evidence>
<feature type="binding site" evidence="14">
    <location>
        <position position="281"/>
    </location>
    <ligand>
        <name>a divalent metal cation</name>
        <dbReference type="ChEBI" id="CHEBI:60240"/>
    </ligand>
</feature>
<evidence type="ECO:0000256" key="15">
    <source>
        <dbReference type="SAM" id="SignalP"/>
    </source>
</evidence>
<dbReference type="InterPro" id="IPR036571">
    <property type="entry name" value="MECDP_synthase_sf"/>
</dbReference>
<dbReference type="InterPro" id="IPR020555">
    <property type="entry name" value="MECDP_synthase_CS"/>
</dbReference>
<dbReference type="PROSITE" id="PS01295">
    <property type="entry name" value="ISPD"/>
    <property type="match status" value="1"/>
</dbReference>
<keyword evidence="12 14" id="KW-0456">Lyase</keyword>
<dbReference type="GO" id="GO:0008685">
    <property type="term" value="F:2-C-methyl-D-erythritol 2,4-cyclodiphosphate synthase activity"/>
    <property type="evidence" value="ECO:0007669"/>
    <property type="project" value="UniProtKB-UniRule"/>
</dbReference>
<keyword evidence="13 14" id="KW-0511">Multifunctional enzyme</keyword>
<comment type="caution">
    <text evidence="14">Lacks conserved residue(s) required for the propagation of feature annotation.</text>
</comment>
<dbReference type="FunFam" id="3.30.1330.50:FF:000003">
    <property type="entry name" value="2-C-methyl-D-erythritol 2,4-cyclodiphosphate synthase"/>
    <property type="match status" value="1"/>
</dbReference>
<dbReference type="GO" id="GO:0019288">
    <property type="term" value="P:isopentenyl diphosphate biosynthetic process, methylerythritol 4-phosphate pathway"/>
    <property type="evidence" value="ECO:0007669"/>
    <property type="project" value="UniProtKB-UniRule"/>
</dbReference>
<accession>F1YU68</accession>
<keyword evidence="10 14" id="KW-0479">Metal-binding</keyword>
<evidence type="ECO:0000256" key="10">
    <source>
        <dbReference type="ARBA" id="ARBA00022723"/>
    </source>
</evidence>
<evidence type="ECO:0000256" key="7">
    <source>
        <dbReference type="ARBA" id="ARBA00009789"/>
    </source>
</evidence>
<comment type="similarity">
    <text evidence="6">Belongs to the IspF family.</text>
</comment>
<dbReference type="GO" id="GO:0050518">
    <property type="term" value="F:2-C-methyl-D-erythritol 4-phosphate cytidylyltransferase activity"/>
    <property type="evidence" value="ECO:0007669"/>
    <property type="project" value="UniProtKB-UniRule"/>
</dbReference>
<dbReference type="InterPro" id="IPR001228">
    <property type="entry name" value="IspD"/>
</dbReference>
<dbReference type="UniPathway" id="UPA00056">
    <property type="reaction ID" value="UER00093"/>
</dbReference>
<keyword evidence="8 14" id="KW-0808">Transferase</keyword>
<dbReference type="EMBL" id="AEUP01000026">
    <property type="protein sequence ID" value="EGE47735.1"/>
    <property type="molecule type" value="Genomic_DNA"/>
</dbReference>
<dbReference type="Pfam" id="PF01128">
    <property type="entry name" value="IspD"/>
    <property type="match status" value="1"/>
</dbReference>
<feature type="site" description="Transition state stabilizer" evidence="14">
    <location>
        <position position="273"/>
    </location>
</feature>
<dbReference type="InterPro" id="IPR018294">
    <property type="entry name" value="ISPD_synthase_CS"/>
</dbReference>
<dbReference type="CDD" id="cd00554">
    <property type="entry name" value="MECDP_synthase"/>
    <property type="match status" value="1"/>
</dbReference>
<gene>
    <name evidence="14 17" type="primary">ispDF</name>
    <name evidence="17" type="ORF">APO_1368</name>
</gene>
<feature type="binding site" evidence="14">
    <location>
        <begin position="295"/>
        <end position="297"/>
    </location>
    <ligand>
        <name>4-CDP-2-C-methyl-D-erythritol 2-phosphate</name>
        <dbReference type="ChEBI" id="CHEBI:57919"/>
    </ligand>
</feature>
<dbReference type="PROSITE" id="PS01350">
    <property type="entry name" value="ISPF"/>
    <property type="match status" value="1"/>
</dbReference>
<feature type="site" description="Positions MEP for the nucleophilic attack" evidence="14">
    <location>
        <position position="220"/>
    </location>
</feature>
<evidence type="ECO:0000256" key="1">
    <source>
        <dbReference type="ARBA" id="ARBA00000200"/>
    </source>
</evidence>
<comment type="caution">
    <text evidence="17">The sequence shown here is derived from an EMBL/GenBank/DDBJ whole genome shotgun (WGS) entry which is preliminary data.</text>
</comment>
<feature type="binding site" evidence="14">
    <location>
        <begin position="247"/>
        <end position="249"/>
    </location>
    <ligand>
        <name>4-CDP-2-C-methyl-D-erythritol 2-phosphate</name>
        <dbReference type="ChEBI" id="CHEBI:57919"/>
    </ligand>
</feature>
<feature type="region of interest" description="2-C-methyl-D-erythritol 4-phosphate cytidylyltransferase" evidence="14">
    <location>
        <begin position="1"/>
        <end position="240"/>
    </location>
</feature>
<dbReference type="InterPro" id="IPR029044">
    <property type="entry name" value="Nucleotide-diphossugar_trans"/>
</dbReference>
<feature type="binding site" evidence="14">
    <location>
        <position position="249"/>
    </location>
    <ligand>
        <name>a divalent metal cation</name>
        <dbReference type="ChEBI" id="CHEBI:60240"/>
    </ligand>
</feature>
<organism evidence="17 18">
    <name type="scientific">Acetobacter pomorum DM001</name>
    <dbReference type="NCBI Taxonomy" id="945681"/>
    <lineage>
        <taxon>Bacteria</taxon>
        <taxon>Pseudomonadati</taxon>
        <taxon>Pseudomonadota</taxon>
        <taxon>Alphaproteobacteria</taxon>
        <taxon>Acetobacterales</taxon>
        <taxon>Acetobacteraceae</taxon>
        <taxon>Acetobacter</taxon>
    </lineage>
</organism>
<dbReference type="GO" id="GO:0046872">
    <property type="term" value="F:metal ion binding"/>
    <property type="evidence" value="ECO:0007669"/>
    <property type="project" value="UniProtKB-KW"/>
</dbReference>
<evidence type="ECO:0000256" key="14">
    <source>
        <dbReference type="HAMAP-Rule" id="MF_01520"/>
    </source>
</evidence>
<dbReference type="InterPro" id="IPR034683">
    <property type="entry name" value="IspD/TarI"/>
</dbReference>
<dbReference type="SUPFAM" id="SSF53448">
    <property type="entry name" value="Nucleotide-diphospho-sugar transferases"/>
    <property type="match status" value="1"/>
</dbReference>
<comment type="pathway">
    <text evidence="4 14">Isoprenoid biosynthesis; isopentenyl diphosphate biosynthesis via DXP pathway; isopentenyl diphosphate from 1-deoxy-D-xylulose 5-phosphate: step 4/6.</text>
</comment>
<evidence type="ECO:0000256" key="11">
    <source>
        <dbReference type="ARBA" id="ARBA00023229"/>
    </source>
</evidence>